<name>A0ABY4EL69_9BACI</name>
<evidence type="ECO:0000313" key="5">
    <source>
        <dbReference type="Proteomes" id="UP000831787"/>
    </source>
</evidence>
<evidence type="ECO:0000256" key="2">
    <source>
        <dbReference type="ARBA" id="ARBA00023027"/>
    </source>
</evidence>
<keyword evidence="2" id="KW-0520">NAD</keyword>
<dbReference type="SUPFAM" id="SSF51905">
    <property type="entry name" value="FAD/NAD(P)-binding domain"/>
    <property type="match status" value="1"/>
</dbReference>
<protein>
    <submittedName>
        <fullName evidence="4">FAD-dependent monooxygenase</fullName>
    </submittedName>
</protein>
<evidence type="ECO:0000256" key="1">
    <source>
        <dbReference type="ARBA" id="ARBA00023002"/>
    </source>
</evidence>
<accession>A0ABY4EL69</accession>
<dbReference type="InterPro" id="IPR002938">
    <property type="entry name" value="FAD-bd"/>
</dbReference>
<feature type="domain" description="FAD-binding" evidence="3">
    <location>
        <begin position="4"/>
        <end position="332"/>
    </location>
</feature>
<proteinExistence type="predicted"/>
<evidence type="ECO:0000313" key="4">
    <source>
        <dbReference type="EMBL" id="UOQ45217.1"/>
    </source>
</evidence>
<dbReference type="InterPro" id="IPR050631">
    <property type="entry name" value="PheA/TfdB_FAD_monoxygenase"/>
</dbReference>
<dbReference type="Gene3D" id="3.50.50.60">
    <property type="entry name" value="FAD/NAD(P)-binding domain"/>
    <property type="match status" value="1"/>
</dbReference>
<gene>
    <name evidence="4" type="ORF">MUN89_04515</name>
</gene>
<sequence>MNKDYDVIITGARAAGASLAVLLGKMGKRVLLIDKAQFPSDTLSTHHLSHVEYLKELGVLQAVESSGLRKITRMRTYIGKSFVEGPRSAYTIIPRRKWLDEILVNKAQSYSSVTFLEETNVQELIWEDDAVTGVVFVNKQGHFNKATAEIVVGADGKYSAIARWVKAGSYADTAPLRPVFYGYYKGVEPLPEPTTEIFLEAGRIAFIFPMEPGVDCLGMEIQPEEYKKFAASPKEIFENTYKQLYGMKSRLKGARLEHKIIGTRGVPNFFKEPAGKGWVLIGDAAHCKDPSTGLGLNDAFMQSFLLAESIQSLDRGRTWDKVMNEFKERRDARLLPGFRLTLDYIQSLRPWDKNEEALFQAMAANPMVWNKLIPKLPESLQSTTPEIPELYGSVEMEAEELKEDKDSFRRNRS</sequence>
<keyword evidence="5" id="KW-1185">Reference proteome</keyword>
<dbReference type="InterPro" id="IPR036188">
    <property type="entry name" value="FAD/NAD-bd_sf"/>
</dbReference>
<reference evidence="4 5" key="1">
    <citation type="submission" date="2022-04" db="EMBL/GenBank/DDBJ databases">
        <title>Halobacillus sp. isolated from saltern.</title>
        <authorList>
            <person name="Won M."/>
            <person name="Lee C.-M."/>
            <person name="Woen H.-Y."/>
            <person name="Kwon S.-W."/>
        </authorList>
    </citation>
    <scope>NUCLEOTIDE SEQUENCE [LARGE SCALE GENOMIC DNA]</scope>
    <source>
        <strain evidence="4 5">SSBR10-3</strain>
    </source>
</reference>
<dbReference type="Proteomes" id="UP000831787">
    <property type="component" value="Chromosome"/>
</dbReference>
<keyword evidence="1" id="KW-0560">Oxidoreductase</keyword>
<evidence type="ECO:0000259" key="3">
    <source>
        <dbReference type="Pfam" id="PF01494"/>
    </source>
</evidence>
<dbReference type="PANTHER" id="PTHR43476">
    <property type="entry name" value="3-(3-HYDROXY-PHENYL)PROPIONATE/3-HYDROXYCINNAMIC ACID HYDROXYLASE"/>
    <property type="match status" value="1"/>
</dbReference>
<dbReference type="PRINTS" id="PR00420">
    <property type="entry name" value="RNGMNOXGNASE"/>
</dbReference>
<dbReference type="Pfam" id="PF01494">
    <property type="entry name" value="FAD_binding_3"/>
    <property type="match status" value="1"/>
</dbReference>
<organism evidence="4 5">
    <name type="scientific">Halobacillus salinarum</name>
    <dbReference type="NCBI Taxonomy" id="2932257"/>
    <lineage>
        <taxon>Bacteria</taxon>
        <taxon>Bacillati</taxon>
        <taxon>Bacillota</taxon>
        <taxon>Bacilli</taxon>
        <taxon>Bacillales</taxon>
        <taxon>Bacillaceae</taxon>
        <taxon>Halobacillus</taxon>
    </lineage>
</organism>
<keyword evidence="4" id="KW-0503">Monooxygenase</keyword>
<dbReference type="GO" id="GO:0004497">
    <property type="term" value="F:monooxygenase activity"/>
    <property type="evidence" value="ECO:0007669"/>
    <property type="project" value="UniProtKB-KW"/>
</dbReference>
<dbReference type="RefSeq" id="WP_244711773.1">
    <property type="nucleotide sequence ID" value="NZ_CP095073.1"/>
</dbReference>
<dbReference type="PANTHER" id="PTHR43476:SF4">
    <property type="entry name" value="BLR0106 PROTEIN"/>
    <property type="match status" value="1"/>
</dbReference>
<dbReference type="EMBL" id="CP095073">
    <property type="protein sequence ID" value="UOQ45217.1"/>
    <property type="molecule type" value="Genomic_DNA"/>
</dbReference>